<evidence type="ECO:0000313" key="4">
    <source>
        <dbReference type="EMBL" id="MEQ6289166.1"/>
    </source>
</evidence>
<evidence type="ECO:0000256" key="1">
    <source>
        <dbReference type="ARBA" id="ARBA00006484"/>
    </source>
</evidence>
<feature type="domain" description="Ketoreductase" evidence="3">
    <location>
        <begin position="14"/>
        <end position="198"/>
    </location>
</feature>
<dbReference type="Pfam" id="PF13561">
    <property type="entry name" value="adh_short_C2"/>
    <property type="match status" value="1"/>
</dbReference>
<dbReference type="RefSeq" id="WP_349582702.1">
    <property type="nucleotide sequence ID" value="NZ_JBEFLD010000001.1"/>
</dbReference>
<dbReference type="PRINTS" id="PR00080">
    <property type="entry name" value="SDRFAMILY"/>
</dbReference>
<dbReference type="NCBIfam" id="NF005559">
    <property type="entry name" value="PRK07231.1"/>
    <property type="match status" value="1"/>
</dbReference>
<gene>
    <name evidence="4" type="ORF">ABNW52_00845</name>
</gene>
<dbReference type="PANTHER" id="PTHR43669">
    <property type="entry name" value="5-KETO-D-GLUCONATE 5-REDUCTASE"/>
    <property type="match status" value="1"/>
</dbReference>
<dbReference type="PRINTS" id="PR00081">
    <property type="entry name" value="GDHRDH"/>
</dbReference>
<protein>
    <submittedName>
        <fullName evidence="4">Glucose 1-dehydrogenase</fullName>
        <ecNumber evidence="4">1.1.1.47</ecNumber>
    </submittedName>
</protein>
<keyword evidence="5" id="KW-1185">Reference proteome</keyword>
<dbReference type="InterPro" id="IPR020904">
    <property type="entry name" value="Sc_DH/Rdtase_CS"/>
</dbReference>
<dbReference type="PROSITE" id="PS00061">
    <property type="entry name" value="ADH_SHORT"/>
    <property type="match status" value="1"/>
</dbReference>
<accession>A0ABV1LZK8</accession>
<evidence type="ECO:0000256" key="2">
    <source>
        <dbReference type="ARBA" id="ARBA00023002"/>
    </source>
</evidence>
<dbReference type="EC" id="1.1.1.47" evidence="4"/>
<dbReference type="InterPro" id="IPR036291">
    <property type="entry name" value="NAD(P)-bd_dom_sf"/>
</dbReference>
<sequence length="276" mass="28334">MADFAPHWLGLSGRVCVVTGAGSGIGAAVATALAQAGARVALLDLDADKAEKVADGLLNQGFTALAIGCDTSDQDSVQAAAARVARELGPCHGVVNNAGMMRSGSLADVELADWNRVLAVNLTGYLLVARAFRPQMLAQGGGSLVHIASIAAVFPQTHSGAYSASKSGVLLLSKQLAAEWGAEGIRSNAICPGMIRTPLTAAFYQQPGVEEKRAAATTSRRVGEAQDIADAALYLLSPRASYVNATELLVDGGMAAMMMDMVPRPGFAAGQPARAQ</sequence>
<name>A0ABV1LZK8_9NEIS</name>
<evidence type="ECO:0000259" key="3">
    <source>
        <dbReference type="SMART" id="SM00822"/>
    </source>
</evidence>
<organism evidence="4 5">
    <name type="scientific">Vogesella oryzagri</name>
    <dbReference type="NCBI Taxonomy" id="3160864"/>
    <lineage>
        <taxon>Bacteria</taxon>
        <taxon>Pseudomonadati</taxon>
        <taxon>Pseudomonadota</taxon>
        <taxon>Betaproteobacteria</taxon>
        <taxon>Neisseriales</taxon>
        <taxon>Chromobacteriaceae</taxon>
        <taxon>Vogesella</taxon>
    </lineage>
</organism>
<dbReference type="PANTHER" id="PTHR43669:SF8">
    <property type="entry name" value="SHORT-CHAIN TYPE DEHYDROGENASE_REDUCTASE-RELATED"/>
    <property type="match status" value="1"/>
</dbReference>
<evidence type="ECO:0000313" key="5">
    <source>
        <dbReference type="Proteomes" id="UP001433638"/>
    </source>
</evidence>
<comment type="caution">
    <text evidence="4">The sequence shown here is derived from an EMBL/GenBank/DDBJ whole genome shotgun (WGS) entry which is preliminary data.</text>
</comment>
<dbReference type="CDD" id="cd05233">
    <property type="entry name" value="SDR_c"/>
    <property type="match status" value="1"/>
</dbReference>
<dbReference type="GO" id="GO:0047936">
    <property type="term" value="F:glucose 1-dehydrogenase [NAD(P)+] activity"/>
    <property type="evidence" value="ECO:0007669"/>
    <property type="project" value="UniProtKB-EC"/>
</dbReference>
<proteinExistence type="inferred from homology"/>
<dbReference type="SUPFAM" id="SSF51735">
    <property type="entry name" value="NAD(P)-binding Rossmann-fold domains"/>
    <property type="match status" value="1"/>
</dbReference>
<keyword evidence="2 4" id="KW-0560">Oxidoreductase</keyword>
<reference evidence="4" key="1">
    <citation type="submission" date="2024-06" db="EMBL/GenBank/DDBJ databases">
        <title>Genome sequence of Vogesella sp. MAHUQ-64.</title>
        <authorList>
            <person name="Huq M.A."/>
        </authorList>
    </citation>
    <scope>NUCLEOTIDE SEQUENCE</scope>
    <source>
        <strain evidence="4">MAHUQ-64</strain>
    </source>
</reference>
<dbReference type="EMBL" id="JBEFLD010000001">
    <property type="protein sequence ID" value="MEQ6289166.1"/>
    <property type="molecule type" value="Genomic_DNA"/>
</dbReference>
<dbReference type="InterPro" id="IPR057326">
    <property type="entry name" value="KR_dom"/>
</dbReference>
<comment type="similarity">
    <text evidence="1">Belongs to the short-chain dehydrogenases/reductases (SDR) family.</text>
</comment>
<dbReference type="SMART" id="SM00822">
    <property type="entry name" value="PKS_KR"/>
    <property type="match status" value="1"/>
</dbReference>
<dbReference type="Gene3D" id="3.40.50.720">
    <property type="entry name" value="NAD(P)-binding Rossmann-like Domain"/>
    <property type="match status" value="1"/>
</dbReference>
<dbReference type="Proteomes" id="UP001433638">
    <property type="component" value="Unassembled WGS sequence"/>
</dbReference>
<dbReference type="InterPro" id="IPR002347">
    <property type="entry name" value="SDR_fam"/>
</dbReference>